<evidence type="ECO:0000256" key="6">
    <source>
        <dbReference type="SAM" id="SignalP"/>
    </source>
</evidence>
<evidence type="ECO:0000256" key="3">
    <source>
        <dbReference type="ARBA" id="ARBA00022729"/>
    </source>
</evidence>
<feature type="domain" description="RagB/SusD" evidence="7">
    <location>
        <begin position="361"/>
        <end position="652"/>
    </location>
</feature>
<comment type="similarity">
    <text evidence="2">Belongs to the SusD family.</text>
</comment>
<evidence type="ECO:0000256" key="1">
    <source>
        <dbReference type="ARBA" id="ARBA00004442"/>
    </source>
</evidence>
<dbReference type="PROSITE" id="PS51257">
    <property type="entry name" value="PROKAR_LIPOPROTEIN"/>
    <property type="match status" value="1"/>
</dbReference>
<dbReference type="OrthoDB" id="5694214at2"/>
<accession>A0A069D2D4</accession>
<evidence type="ECO:0000313" key="10">
    <source>
        <dbReference type="Proteomes" id="UP000027601"/>
    </source>
</evidence>
<dbReference type="Proteomes" id="UP000027601">
    <property type="component" value="Unassembled WGS sequence"/>
</dbReference>
<evidence type="ECO:0000259" key="8">
    <source>
        <dbReference type="Pfam" id="PF14322"/>
    </source>
</evidence>
<keyword evidence="10" id="KW-1185">Reference proteome</keyword>
<feature type="signal peptide" evidence="6">
    <location>
        <begin position="1"/>
        <end position="19"/>
    </location>
</feature>
<keyword evidence="4" id="KW-0472">Membrane</keyword>
<dbReference type="Pfam" id="PF07980">
    <property type="entry name" value="SusD_RagB"/>
    <property type="match status" value="1"/>
</dbReference>
<evidence type="ECO:0000256" key="5">
    <source>
        <dbReference type="ARBA" id="ARBA00023237"/>
    </source>
</evidence>
<dbReference type="RefSeq" id="WP_024996390.1">
    <property type="nucleotide sequence ID" value="NZ_ATZI01000004.1"/>
</dbReference>
<keyword evidence="5" id="KW-0998">Cell outer membrane</keyword>
<feature type="domain" description="SusD-like N-terminal" evidence="8">
    <location>
        <begin position="120"/>
        <end position="239"/>
    </location>
</feature>
<dbReference type="STRING" id="1121097.GCA_000428125_01570"/>
<evidence type="ECO:0000256" key="2">
    <source>
        <dbReference type="ARBA" id="ARBA00006275"/>
    </source>
</evidence>
<protein>
    <recommendedName>
        <fullName evidence="11">Outer membrane protein</fullName>
    </recommendedName>
</protein>
<organism evidence="9 10">
    <name type="scientific">Bacteroides graminisolvens DSM 19988 = JCM 15093</name>
    <dbReference type="NCBI Taxonomy" id="1121097"/>
    <lineage>
        <taxon>Bacteria</taxon>
        <taxon>Pseudomonadati</taxon>
        <taxon>Bacteroidota</taxon>
        <taxon>Bacteroidia</taxon>
        <taxon>Bacteroidales</taxon>
        <taxon>Bacteroidaceae</taxon>
        <taxon>Bacteroides</taxon>
    </lineage>
</organism>
<dbReference type="AlphaFoldDB" id="A0A069D2D4"/>
<dbReference type="SUPFAM" id="SSF48452">
    <property type="entry name" value="TPR-like"/>
    <property type="match status" value="1"/>
</dbReference>
<dbReference type="InterPro" id="IPR033985">
    <property type="entry name" value="SusD-like_N"/>
</dbReference>
<keyword evidence="3 6" id="KW-0732">Signal</keyword>
<proteinExistence type="inferred from homology"/>
<evidence type="ECO:0000313" key="9">
    <source>
        <dbReference type="EMBL" id="GAK36485.1"/>
    </source>
</evidence>
<evidence type="ECO:0008006" key="11">
    <source>
        <dbReference type="Google" id="ProtNLM"/>
    </source>
</evidence>
<name>A0A069D2D4_9BACE</name>
<evidence type="ECO:0000259" key="7">
    <source>
        <dbReference type="Pfam" id="PF07980"/>
    </source>
</evidence>
<dbReference type="Pfam" id="PF14322">
    <property type="entry name" value="SusD-like_3"/>
    <property type="match status" value="1"/>
</dbReference>
<feature type="chain" id="PRO_5001659835" description="Outer membrane protein" evidence="6">
    <location>
        <begin position="20"/>
        <end position="676"/>
    </location>
</feature>
<dbReference type="Gene3D" id="1.25.40.390">
    <property type="match status" value="1"/>
</dbReference>
<comment type="subcellular location">
    <subcellularLocation>
        <location evidence="1">Cell outer membrane</location>
    </subcellularLocation>
</comment>
<dbReference type="GO" id="GO:0009279">
    <property type="term" value="C:cell outer membrane"/>
    <property type="evidence" value="ECO:0007669"/>
    <property type="project" value="UniProtKB-SubCell"/>
</dbReference>
<reference evidence="9 10" key="1">
    <citation type="journal article" date="2015" name="Microbes Environ.">
        <title>Distribution and evolution of nitrogen fixation genes in the phylum bacteroidetes.</title>
        <authorList>
            <person name="Inoue J."/>
            <person name="Oshima K."/>
            <person name="Suda W."/>
            <person name="Sakamoto M."/>
            <person name="Iino T."/>
            <person name="Noda S."/>
            <person name="Hongoh Y."/>
            <person name="Hattori M."/>
            <person name="Ohkuma M."/>
        </authorList>
    </citation>
    <scope>NUCLEOTIDE SEQUENCE [LARGE SCALE GENOMIC DNA]</scope>
    <source>
        <strain evidence="9 10">JCM 15093</strain>
    </source>
</reference>
<dbReference type="eggNOG" id="COG3193">
    <property type="taxonomic scope" value="Bacteria"/>
</dbReference>
<dbReference type="InterPro" id="IPR012944">
    <property type="entry name" value="SusD_RagB_dom"/>
</dbReference>
<sequence length="676" mass="77001">MKQYINTLLYRSSKFVALAATMTACTDSFLEQDPLSFYEPTATYSTESGLQSALTMCDKQLKTYILDGNWNNVGLATNYYLTDVGMYAKTDMGGGFQDNFDAKLTPTSGMSGGGDGNFMQRFWDQGFNAVKYANSVLSYVDKVQGLADDIRDAYKGRAYFHRAYAYYNLTLQFGDIPLITKLMTSPKQDYKSTSKEAIFKMLVHDLEFAVQHVPSQQNMSYIGMVNQEACMHLLVKCYLVTGEYAKAEQTATELITNHGLHLMLEPFGTWQPSGNEKTWKVTRNVVWDLHRTPNICHSANKELIMPIINSNDQNFTTYNIMRANFAHWSNSVIRDPHGLASPASNYARNNSNYNAELDWVRVAGRGIALNRTSYHYNKTIWNYDGETDWQDLRHNREVGNWMEMEDFKYNNPKSSWYGKNYQLYATEDYGNNGLGGPLVRKGDILCSDTIRSWYPTPLYQLYILDAVAEANQGANQFQGAQGKGCNGDMYLFRLADTYLLRAEARFYQGNASGAAQDVNAVRQRANAKKMYTTVTIGDIMDERARELYMEEFRQAEMARVSWCLAKSGKPDEWGNTYDINTWDKQDGTDLTGGSYWYKRCTTYNVFNRPYGKGQQGSQAFEYKVNKHNIFWPVPNSAITANNKADLRQNFGYDGYSDQIPMWTNWEEAVADEGGSN</sequence>
<evidence type="ECO:0000256" key="4">
    <source>
        <dbReference type="ARBA" id="ARBA00023136"/>
    </source>
</evidence>
<dbReference type="InterPro" id="IPR011990">
    <property type="entry name" value="TPR-like_helical_dom_sf"/>
</dbReference>
<dbReference type="EMBL" id="BAJS01000007">
    <property type="protein sequence ID" value="GAK36485.1"/>
    <property type="molecule type" value="Genomic_DNA"/>
</dbReference>
<comment type="caution">
    <text evidence="9">The sequence shown here is derived from an EMBL/GenBank/DDBJ whole genome shotgun (WGS) entry which is preliminary data.</text>
</comment>
<gene>
    <name evidence="9" type="ORF">JCM15093_1653</name>
</gene>